<evidence type="ECO:0000256" key="2">
    <source>
        <dbReference type="ARBA" id="ARBA00005336"/>
    </source>
</evidence>
<protein>
    <recommendedName>
        <fullName evidence="3">beta-glucosidase</fullName>
        <ecNumber evidence="3">3.2.1.21</ecNumber>
    </recommendedName>
</protein>
<evidence type="ECO:0000256" key="4">
    <source>
        <dbReference type="ARBA" id="ARBA00022729"/>
    </source>
</evidence>
<evidence type="ECO:0000256" key="5">
    <source>
        <dbReference type="ARBA" id="ARBA00022801"/>
    </source>
</evidence>
<dbReference type="RefSeq" id="WP_091409939.1">
    <property type="nucleotide sequence ID" value="NZ_LT629749.1"/>
</dbReference>
<feature type="domain" description="Glycoside hydrolase family 3 N-terminal" evidence="7">
    <location>
        <begin position="91"/>
        <end position="379"/>
    </location>
</feature>
<dbReference type="InterPro" id="IPR001764">
    <property type="entry name" value="Glyco_hydro_3_N"/>
</dbReference>
<dbReference type="Gene3D" id="3.40.50.1700">
    <property type="entry name" value="Glycoside hydrolase family 3 C-terminal domain"/>
    <property type="match status" value="1"/>
</dbReference>
<evidence type="ECO:0000256" key="3">
    <source>
        <dbReference type="ARBA" id="ARBA00012744"/>
    </source>
</evidence>
<evidence type="ECO:0000313" key="9">
    <source>
        <dbReference type="EMBL" id="SDR83534.1"/>
    </source>
</evidence>
<organism evidence="9 10">
    <name type="scientific">Friedmanniella luteola</name>
    <dbReference type="NCBI Taxonomy" id="546871"/>
    <lineage>
        <taxon>Bacteria</taxon>
        <taxon>Bacillati</taxon>
        <taxon>Actinomycetota</taxon>
        <taxon>Actinomycetes</taxon>
        <taxon>Propionibacteriales</taxon>
        <taxon>Nocardioidaceae</taxon>
        <taxon>Friedmanniella</taxon>
    </lineage>
</organism>
<dbReference type="GO" id="GO:0008422">
    <property type="term" value="F:beta-glucosidase activity"/>
    <property type="evidence" value="ECO:0007669"/>
    <property type="project" value="UniProtKB-EC"/>
</dbReference>
<dbReference type="AlphaFoldDB" id="A0A1H1M9L9"/>
<reference evidence="9 10" key="1">
    <citation type="submission" date="2016-10" db="EMBL/GenBank/DDBJ databases">
        <authorList>
            <person name="de Groot N.N."/>
        </authorList>
    </citation>
    <scope>NUCLEOTIDE SEQUENCE [LARGE SCALE GENOMIC DNA]</scope>
    <source>
        <strain evidence="9 10">DSM 21741</strain>
    </source>
</reference>
<dbReference type="GO" id="GO:0009251">
    <property type="term" value="P:glucan catabolic process"/>
    <property type="evidence" value="ECO:0007669"/>
    <property type="project" value="TreeGrafter"/>
</dbReference>
<keyword evidence="5" id="KW-0378">Hydrolase</keyword>
<dbReference type="SUPFAM" id="SSF51445">
    <property type="entry name" value="(Trans)glycosidases"/>
    <property type="match status" value="1"/>
</dbReference>
<feature type="domain" description="Glycoside hydrolase family 3 C-terminal" evidence="8">
    <location>
        <begin position="442"/>
        <end position="588"/>
    </location>
</feature>
<evidence type="ECO:0000256" key="6">
    <source>
        <dbReference type="ARBA" id="ARBA00023295"/>
    </source>
</evidence>
<dbReference type="Gene3D" id="3.20.20.300">
    <property type="entry name" value="Glycoside hydrolase, family 3, N-terminal domain"/>
    <property type="match status" value="1"/>
</dbReference>
<sequence>MTQPSAPPYRDPSLSPDQRVEDLLGRLTLEDKAGLMFHDMTLIGPDGTLVGDDNVIARPGSEAAVRGLRMNHFNLLGSPSGVRDLVAWYNRLQELAASTELGIPVSLSTDPRHSFSDNAGTAALAGSFSAWPESLGFAALRDPALVERFADIARQEYVAGGFRVALHPQIDLATEYRWARIGMTFGEDADLTAELVRAYVRGFQGERLGPDSVATMTKHFPGGGPQLDGEDPHFAYGREQVYPGGRQEYHLAPFRAALEAGTSQIMPYYGMPVGTDWEEVGFAFNRPVIAGLLRDELGFDGIVCTDWGLITDKSFAGEPMPARAWGVEELSPPERVARALAAGVDQFGGESCPELVVQLVRSGAVTEERLDVSVRRLLREKFVLGLFDADPLDLNHALATIGREDFVAAGGAAQRASITRLTAAADGPGSLPLAEGLAVYVEGFRTDAASRLGRLVDDPADADVAVLRLAAPFEPRPGRFESMFHAGSLAFAPPERDRLLAICAAVPTVVDLYLDRPAVVPELAGAAAALLVDYGASDDALVDVLTGRAQARGRLPFDLPSSVEAVEASRSDVPFDTADPLFRFGDGLQD</sequence>
<name>A0A1H1M9L9_9ACTN</name>
<dbReference type="InterPro" id="IPR036962">
    <property type="entry name" value="Glyco_hydro_3_N_sf"/>
</dbReference>
<dbReference type="InterPro" id="IPR051915">
    <property type="entry name" value="Cellulose_Degrad_GH3"/>
</dbReference>
<dbReference type="PANTHER" id="PTHR30620">
    <property type="entry name" value="PERIPLASMIC BETA-GLUCOSIDASE-RELATED"/>
    <property type="match status" value="1"/>
</dbReference>
<dbReference type="STRING" id="546871.SAMN04488543_0583"/>
<keyword evidence="10" id="KW-1185">Reference proteome</keyword>
<dbReference type="EC" id="3.2.1.21" evidence="3"/>
<dbReference type="PRINTS" id="PR00133">
    <property type="entry name" value="GLHYDRLASE3"/>
</dbReference>
<dbReference type="SUPFAM" id="SSF52279">
    <property type="entry name" value="Beta-D-glucan exohydrolase, C-terminal domain"/>
    <property type="match status" value="1"/>
</dbReference>
<evidence type="ECO:0000256" key="1">
    <source>
        <dbReference type="ARBA" id="ARBA00000448"/>
    </source>
</evidence>
<dbReference type="Pfam" id="PF00933">
    <property type="entry name" value="Glyco_hydro_3"/>
    <property type="match status" value="1"/>
</dbReference>
<dbReference type="Pfam" id="PF01915">
    <property type="entry name" value="Glyco_hydro_3_C"/>
    <property type="match status" value="1"/>
</dbReference>
<gene>
    <name evidence="9" type="ORF">SAMN04488543_0583</name>
</gene>
<comment type="similarity">
    <text evidence="2">Belongs to the glycosyl hydrolase 3 family.</text>
</comment>
<evidence type="ECO:0000259" key="7">
    <source>
        <dbReference type="Pfam" id="PF00933"/>
    </source>
</evidence>
<comment type="catalytic activity">
    <reaction evidence="1">
        <text>Hydrolysis of terminal, non-reducing beta-D-glucosyl residues with release of beta-D-glucose.</text>
        <dbReference type="EC" id="3.2.1.21"/>
    </reaction>
</comment>
<evidence type="ECO:0000313" key="10">
    <source>
        <dbReference type="Proteomes" id="UP000199092"/>
    </source>
</evidence>
<dbReference type="Proteomes" id="UP000199092">
    <property type="component" value="Chromosome I"/>
</dbReference>
<dbReference type="InterPro" id="IPR036881">
    <property type="entry name" value="Glyco_hydro_3_C_sf"/>
</dbReference>
<dbReference type="InterPro" id="IPR002772">
    <property type="entry name" value="Glyco_hydro_3_C"/>
</dbReference>
<dbReference type="EMBL" id="LT629749">
    <property type="protein sequence ID" value="SDR83534.1"/>
    <property type="molecule type" value="Genomic_DNA"/>
</dbReference>
<evidence type="ECO:0000259" key="8">
    <source>
        <dbReference type="Pfam" id="PF01915"/>
    </source>
</evidence>
<dbReference type="PANTHER" id="PTHR30620:SF16">
    <property type="entry name" value="LYSOSOMAL BETA GLUCOSIDASE"/>
    <property type="match status" value="1"/>
</dbReference>
<keyword evidence="4" id="KW-0732">Signal</keyword>
<accession>A0A1H1M9L9</accession>
<dbReference type="InterPro" id="IPR017853">
    <property type="entry name" value="GH"/>
</dbReference>
<proteinExistence type="inferred from homology"/>
<keyword evidence="6" id="KW-0326">Glycosidase</keyword>
<dbReference type="OrthoDB" id="9805821at2"/>